<proteinExistence type="predicted"/>
<dbReference type="AlphaFoldDB" id="A0A0E9RY60"/>
<reference evidence="1" key="2">
    <citation type="journal article" date="2015" name="Fish Shellfish Immunol.">
        <title>Early steps in the European eel (Anguilla anguilla)-Vibrio vulnificus interaction in the gills: Role of the RtxA13 toxin.</title>
        <authorList>
            <person name="Callol A."/>
            <person name="Pajuelo D."/>
            <person name="Ebbesson L."/>
            <person name="Teles M."/>
            <person name="MacKenzie S."/>
            <person name="Amaro C."/>
        </authorList>
    </citation>
    <scope>NUCLEOTIDE SEQUENCE</scope>
</reference>
<evidence type="ECO:0000313" key="1">
    <source>
        <dbReference type="EMBL" id="JAH33183.1"/>
    </source>
</evidence>
<organism evidence="1">
    <name type="scientific">Anguilla anguilla</name>
    <name type="common">European freshwater eel</name>
    <name type="synonym">Muraena anguilla</name>
    <dbReference type="NCBI Taxonomy" id="7936"/>
    <lineage>
        <taxon>Eukaryota</taxon>
        <taxon>Metazoa</taxon>
        <taxon>Chordata</taxon>
        <taxon>Craniata</taxon>
        <taxon>Vertebrata</taxon>
        <taxon>Euteleostomi</taxon>
        <taxon>Actinopterygii</taxon>
        <taxon>Neopterygii</taxon>
        <taxon>Teleostei</taxon>
        <taxon>Anguilliformes</taxon>
        <taxon>Anguillidae</taxon>
        <taxon>Anguilla</taxon>
    </lineage>
</organism>
<sequence length="32" mass="3492">MNCRAGDQCLEDCSLDQNLASIPSGTELFTMK</sequence>
<accession>A0A0E9RY60</accession>
<name>A0A0E9RY60_ANGAN</name>
<reference evidence="1" key="1">
    <citation type="submission" date="2014-11" db="EMBL/GenBank/DDBJ databases">
        <authorList>
            <person name="Amaro Gonzalez C."/>
        </authorList>
    </citation>
    <scope>NUCLEOTIDE SEQUENCE</scope>
</reference>
<dbReference type="EMBL" id="GBXM01075394">
    <property type="protein sequence ID" value="JAH33183.1"/>
    <property type="molecule type" value="Transcribed_RNA"/>
</dbReference>
<protein>
    <submittedName>
        <fullName evidence="1">Uncharacterized protein</fullName>
    </submittedName>
</protein>